<dbReference type="Gene3D" id="1.20.120.530">
    <property type="entry name" value="GntR ligand-binding domain-like"/>
    <property type="match status" value="1"/>
</dbReference>
<reference evidence="5 6" key="1">
    <citation type="journal article" date="2013" name="PLoS ONE">
        <title>The first genomic and proteomic characterization of a deep-sea sulfate reducer: insights into the piezophilic lifestyle of Desulfovibrio piezophilus.</title>
        <authorList>
            <person name="Pradel N."/>
            <person name="Ji B."/>
            <person name="Gimenez G."/>
            <person name="Talla E."/>
            <person name="Lenoble P."/>
            <person name="Garel M."/>
            <person name="Tamburini C."/>
            <person name="Fourquet P."/>
            <person name="Lebrun R."/>
            <person name="Bertin P."/>
            <person name="Denis Y."/>
            <person name="Pophillat M."/>
            <person name="Barbe V."/>
            <person name="Ollivier B."/>
            <person name="Dolla A."/>
        </authorList>
    </citation>
    <scope>NUCLEOTIDE SEQUENCE [LARGE SCALE GENOMIC DNA]</scope>
    <source>
        <strain evidence="6">DSM 10523 / SB164P1</strain>
    </source>
</reference>
<dbReference type="SUPFAM" id="SSF48008">
    <property type="entry name" value="GntR ligand-binding domain-like"/>
    <property type="match status" value="1"/>
</dbReference>
<feature type="domain" description="HTH gntR-type" evidence="4">
    <location>
        <begin position="62"/>
        <end position="132"/>
    </location>
</feature>
<dbReference type="Proteomes" id="UP000011724">
    <property type="component" value="Chromosome"/>
</dbReference>
<gene>
    <name evidence="5" type="ordered locus">BN4_11967</name>
</gene>
<dbReference type="CDD" id="cd07377">
    <property type="entry name" value="WHTH_GntR"/>
    <property type="match status" value="1"/>
</dbReference>
<protein>
    <submittedName>
        <fullName evidence="5">Transcriptional regulator, GntR family (Modular protein)</fullName>
    </submittedName>
</protein>
<dbReference type="SMART" id="SM00345">
    <property type="entry name" value="HTH_GNTR"/>
    <property type="match status" value="1"/>
</dbReference>
<dbReference type="GO" id="GO:0003700">
    <property type="term" value="F:DNA-binding transcription factor activity"/>
    <property type="evidence" value="ECO:0007669"/>
    <property type="project" value="InterPro"/>
</dbReference>
<dbReference type="GO" id="GO:0003677">
    <property type="term" value="F:DNA binding"/>
    <property type="evidence" value="ECO:0007669"/>
    <property type="project" value="UniProtKB-KW"/>
</dbReference>
<evidence type="ECO:0000259" key="4">
    <source>
        <dbReference type="PROSITE" id="PS50949"/>
    </source>
</evidence>
<sequence length="292" mass="31901">MKENSGSSCLAPRKAPPVNPPWVPLLDFLSVAAHSLKGRTIRLLITKKDGSMGFKPKKIQQNRRFQRVVGDIETAIFKGELQPGDQLPPELELKEMFGTGRGTVREALRVLEQKGLIETRAGASGGAFVTLADTGKLTEQLQLLVQAQAIAPEHIREFREAVEPMAASLAAARITPGGAERLRDVFFQARIALEEKDSAAFLRGDIEVHVLIAELTGNPLLVAVLRMVHEQVLGSSDEYDLEGDKTLADNLEDLHGLVHAVAEGRAQEAGRRAMQHVRQFHCRMRAAQGATA</sequence>
<dbReference type="InterPro" id="IPR036390">
    <property type="entry name" value="WH_DNA-bd_sf"/>
</dbReference>
<dbReference type="EMBL" id="FO203427">
    <property type="protein sequence ID" value="CCH49202.1"/>
    <property type="molecule type" value="Genomic_DNA"/>
</dbReference>
<dbReference type="InterPro" id="IPR011711">
    <property type="entry name" value="GntR_C"/>
</dbReference>
<dbReference type="PATRIC" id="fig|879567.3.peg.2086"/>
<dbReference type="PANTHER" id="PTHR43537:SF49">
    <property type="entry name" value="TRANSCRIPTIONAL REGULATORY PROTEIN"/>
    <property type="match status" value="1"/>
</dbReference>
<name>M1WSZ7_PSEP2</name>
<accession>M1WSZ7</accession>
<dbReference type="eggNOG" id="COG2186">
    <property type="taxonomic scope" value="Bacteria"/>
</dbReference>
<keyword evidence="3" id="KW-0804">Transcription</keyword>
<evidence type="ECO:0000313" key="5">
    <source>
        <dbReference type="EMBL" id="CCH49202.1"/>
    </source>
</evidence>
<dbReference type="KEGG" id="dpi:BN4_11967"/>
<dbReference type="HOGENOM" id="CLU_017584_9_0_7"/>
<dbReference type="Pfam" id="PF07729">
    <property type="entry name" value="FCD"/>
    <property type="match status" value="1"/>
</dbReference>
<dbReference type="AlphaFoldDB" id="M1WSZ7"/>
<keyword evidence="1" id="KW-0805">Transcription regulation</keyword>
<evidence type="ECO:0000313" key="6">
    <source>
        <dbReference type="Proteomes" id="UP000011724"/>
    </source>
</evidence>
<reference evidence="6" key="2">
    <citation type="journal article" date="2013" name="Stand. Genomic Sci.">
        <title>Complete genome sequence of Desulfocapsa sulfexigens, a marine deltaproteobacterium specialized in disproportionating inorganic sulfur compounds.</title>
        <authorList>
            <person name="Finster K.W."/>
            <person name="Kjeldsen K.U."/>
            <person name="Kube M."/>
            <person name="Reinhardt R."/>
            <person name="Mussmann M."/>
            <person name="Amann R."/>
            <person name="Schreiber L."/>
        </authorList>
    </citation>
    <scope>NUCLEOTIDE SEQUENCE [LARGE SCALE GENOMIC DNA]</scope>
    <source>
        <strain evidence="6">DSM 10523 / SB164P1</strain>
    </source>
</reference>
<dbReference type="SMART" id="SM00895">
    <property type="entry name" value="FCD"/>
    <property type="match status" value="1"/>
</dbReference>
<proteinExistence type="predicted"/>
<keyword evidence="2" id="KW-0238">DNA-binding</keyword>
<dbReference type="InterPro" id="IPR000524">
    <property type="entry name" value="Tscrpt_reg_HTH_GntR"/>
</dbReference>
<dbReference type="InterPro" id="IPR008920">
    <property type="entry name" value="TF_FadR/GntR_C"/>
</dbReference>
<keyword evidence="6" id="KW-1185">Reference proteome</keyword>
<evidence type="ECO:0000256" key="2">
    <source>
        <dbReference type="ARBA" id="ARBA00023125"/>
    </source>
</evidence>
<dbReference type="Pfam" id="PF00392">
    <property type="entry name" value="GntR"/>
    <property type="match status" value="1"/>
</dbReference>
<dbReference type="Gene3D" id="1.10.10.10">
    <property type="entry name" value="Winged helix-like DNA-binding domain superfamily/Winged helix DNA-binding domain"/>
    <property type="match status" value="1"/>
</dbReference>
<evidence type="ECO:0000256" key="1">
    <source>
        <dbReference type="ARBA" id="ARBA00023015"/>
    </source>
</evidence>
<evidence type="ECO:0000256" key="3">
    <source>
        <dbReference type="ARBA" id="ARBA00023163"/>
    </source>
</evidence>
<dbReference type="PROSITE" id="PS50949">
    <property type="entry name" value="HTH_GNTR"/>
    <property type="match status" value="1"/>
</dbReference>
<dbReference type="SUPFAM" id="SSF46785">
    <property type="entry name" value="Winged helix' DNA-binding domain"/>
    <property type="match status" value="1"/>
</dbReference>
<organism evidence="5 6">
    <name type="scientific">Pseudodesulfovibrio piezophilus (strain DSM 21447 / JCM 15486 / C1TLV30)</name>
    <name type="common">Desulfovibrio piezophilus</name>
    <dbReference type="NCBI Taxonomy" id="1322246"/>
    <lineage>
        <taxon>Bacteria</taxon>
        <taxon>Pseudomonadati</taxon>
        <taxon>Thermodesulfobacteriota</taxon>
        <taxon>Desulfovibrionia</taxon>
        <taxon>Desulfovibrionales</taxon>
        <taxon>Desulfovibrionaceae</taxon>
    </lineage>
</organism>
<dbReference type="PANTHER" id="PTHR43537">
    <property type="entry name" value="TRANSCRIPTIONAL REGULATOR, GNTR FAMILY"/>
    <property type="match status" value="1"/>
</dbReference>
<dbReference type="STRING" id="1322246.BN4_11967"/>
<dbReference type="InterPro" id="IPR036388">
    <property type="entry name" value="WH-like_DNA-bd_sf"/>
</dbReference>
<dbReference type="PRINTS" id="PR00035">
    <property type="entry name" value="HTHGNTR"/>
</dbReference>